<evidence type="ECO:0000313" key="2">
    <source>
        <dbReference type="EMBL" id="KAH7364978.1"/>
    </source>
</evidence>
<feature type="transmembrane region" description="Helical" evidence="1">
    <location>
        <begin position="12"/>
        <end position="31"/>
    </location>
</feature>
<dbReference type="EMBL" id="CM035423">
    <property type="protein sequence ID" value="KAH7364978.1"/>
    <property type="molecule type" value="Genomic_DNA"/>
</dbReference>
<evidence type="ECO:0000256" key="1">
    <source>
        <dbReference type="SAM" id="Phobius"/>
    </source>
</evidence>
<dbReference type="Proteomes" id="UP000825935">
    <property type="component" value="Chromosome 18"/>
</dbReference>
<organism evidence="2 3">
    <name type="scientific">Ceratopteris richardii</name>
    <name type="common">Triangle waterfern</name>
    <dbReference type="NCBI Taxonomy" id="49495"/>
    <lineage>
        <taxon>Eukaryota</taxon>
        <taxon>Viridiplantae</taxon>
        <taxon>Streptophyta</taxon>
        <taxon>Embryophyta</taxon>
        <taxon>Tracheophyta</taxon>
        <taxon>Polypodiopsida</taxon>
        <taxon>Polypodiidae</taxon>
        <taxon>Polypodiales</taxon>
        <taxon>Pteridineae</taxon>
        <taxon>Pteridaceae</taxon>
        <taxon>Parkerioideae</taxon>
        <taxon>Ceratopteris</taxon>
    </lineage>
</organism>
<dbReference type="AlphaFoldDB" id="A0A8T2SQP0"/>
<comment type="caution">
    <text evidence="2">The sequence shown here is derived from an EMBL/GenBank/DDBJ whole genome shotgun (WGS) entry which is preliminary data.</text>
</comment>
<keyword evidence="1" id="KW-1133">Transmembrane helix</keyword>
<name>A0A8T2SQP0_CERRI</name>
<keyword evidence="3" id="KW-1185">Reference proteome</keyword>
<keyword evidence="1" id="KW-0472">Membrane</keyword>
<reference evidence="2" key="1">
    <citation type="submission" date="2021-08" db="EMBL/GenBank/DDBJ databases">
        <title>WGS assembly of Ceratopteris richardii.</title>
        <authorList>
            <person name="Marchant D.B."/>
            <person name="Chen G."/>
            <person name="Jenkins J."/>
            <person name="Shu S."/>
            <person name="Leebens-Mack J."/>
            <person name="Grimwood J."/>
            <person name="Schmutz J."/>
            <person name="Soltis P."/>
            <person name="Soltis D."/>
            <person name="Chen Z.-H."/>
        </authorList>
    </citation>
    <scope>NUCLEOTIDE SEQUENCE</scope>
    <source>
        <strain evidence="2">Whitten #5841</strain>
        <tissue evidence="2">Leaf</tissue>
    </source>
</reference>
<keyword evidence="1" id="KW-0812">Transmembrane</keyword>
<evidence type="ECO:0000313" key="3">
    <source>
        <dbReference type="Proteomes" id="UP000825935"/>
    </source>
</evidence>
<proteinExistence type="predicted"/>
<gene>
    <name evidence="2" type="ORF">KP509_18G001600</name>
</gene>
<protein>
    <submittedName>
        <fullName evidence="2">Uncharacterized protein</fullName>
    </submittedName>
</protein>
<sequence length="86" mass="9592">MHLSLNLPIYLHTNSMGLQQLLVLLIIMLMVTRNGRLHALGGRHGSHFLGHHTFSIKGREFAVFIKDYAAPRANAPKSNTKLPNGH</sequence>
<accession>A0A8T2SQP0</accession>